<proteinExistence type="predicted"/>
<dbReference type="EMBL" id="AFLV02000081">
    <property type="protein sequence ID" value="EKR62432.1"/>
    <property type="molecule type" value="Genomic_DNA"/>
</dbReference>
<comment type="caution">
    <text evidence="1">The sequence shown here is derived from an EMBL/GenBank/DDBJ whole genome shotgun (WGS) entry which is preliminary data.</text>
</comment>
<protein>
    <submittedName>
        <fullName evidence="1">Uncharacterized protein</fullName>
    </submittedName>
</protein>
<accession>A0A828YX50</accession>
<reference evidence="1 2" key="1">
    <citation type="submission" date="2012-10" db="EMBL/GenBank/DDBJ databases">
        <authorList>
            <person name="Harkins D.M."/>
            <person name="Durkin A.S."/>
            <person name="Brinkac L.M."/>
            <person name="Haft D.H."/>
            <person name="Selengut J.D."/>
            <person name="Sanka R."/>
            <person name="DePew J."/>
            <person name="Purushe J."/>
            <person name="Whelen A.C."/>
            <person name="Vinetz J.M."/>
            <person name="Sutton G.G."/>
            <person name="Nierman W.C."/>
            <person name="Fouts D.E."/>
        </authorList>
    </citation>
    <scope>NUCLEOTIDE SEQUENCE [LARGE SCALE GENOMIC DNA]</scope>
    <source>
        <strain evidence="1 2">2006001853</strain>
    </source>
</reference>
<name>A0A828YX50_9LEPT</name>
<sequence length="41" mass="4616">MGNLKEGAVNQFQFELGIVWGILRKFSDFSPKPGTLFRSIS</sequence>
<organism evidence="1 2">
    <name type="scientific">Leptospira weilii str. 2006001853</name>
    <dbReference type="NCBI Taxonomy" id="1001589"/>
    <lineage>
        <taxon>Bacteria</taxon>
        <taxon>Pseudomonadati</taxon>
        <taxon>Spirochaetota</taxon>
        <taxon>Spirochaetia</taxon>
        <taxon>Leptospirales</taxon>
        <taxon>Leptospiraceae</taxon>
        <taxon>Leptospira</taxon>
    </lineage>
</organism>
<dbReference type="AlphaFoldDB" id="A0A828YX50"/>
<evidence type="ECO:0000313" key="1">
    <source>
        <dbReference type="EMBL" id="EKR62432.1"/>
    </source>
</evidence>
<evidence type="ECO:0000313" key="2">
    <source>
        <dbReference type="Proteomes" id="UP000001338"/>
    </source>
</evidence>
<dbReference type="Proteomes" id="UP000001338">
    <property type="component" value="Unassembled WGS sequence"/>
</dbReference>
<gene>
    <name evidence="1" type="ORF">LEP1GSC036_1575</name>
</gene>